<dbReference type="SUPFAM" id="SSF56672">
    <property type="entry name" value="DNA/RNA polymerases"/>
    <property type="match status" value="1"/>
</dbReference>
<dbReference type="Gene3D" id="3.10.10.10">
    <property type="entry name" value="HIV Type 1 Reverse Transcriptase, subunit A, domain 1"/>
    <property type="match status" value="1"/>
</dbReference>
<dbReference type="PANTHER" id="PTHR24559">
    <property type="entry name" value="TRANSPOSON TY3-I GAG-POL POLYPROTEIN"/>
    <property type="match status" value="1"/>
</dbReference>
<proteinExistence type="inferred from homology"/>
<dbReference type="Pfam" id="PF00078">
    <property type="entry name" value="RVT_1"/>
    <property type="match status" value="1"/>
</dbReference>
<evidence type="ECO:0000313" key="9">
    <source>
        <dbReference type="EMBL" id="CAJ0959664.1"/>
    </source>
</evidence>
<evidence type="ECO:0000256" key="3">
    <source>
        <dbReference type="ARBA" id="ARBA00022723"/>
    </source>
</evidence>
<feature type="region of interest" description="Disordered" evidence="6">
    <location>
        <begin position="270"/>
        <end position="298"/>
    </location>
</feature>
<reference evidence="9" key="1">
    <citation type="submission" date="2023-07" db="EMBL/GenBank/DDBJ databases">
        <authorList>
            <person name="Stuckert A."/>
        </authorList>
    </citation>
    <scope>NUCLEOTIDE SEQUENCE</scope>
</reference>
<dbReference type="Proteomes" id="UP001176940">
    <property type="component" value="Unassembled WGS sequence"/>
</dbReference>
<dbReference type="InterPro" id="IPR053134">
    <property type="entry name" value="RNA-dir_DNA_polymerase"/>
</dbReference>
<evidence type="ECO:0000256" key="5">
    <source>
        <dbReference type="ARBA" id="ARBA00023157"/>
    </source>
</evidence>
<dbReference type="InterPro" id="IPR043128">
    <property type="entry name" value="Rev_trsase/Diguanyl_cyclase"/>
</dbReference>
<feature type="region of interest" description="Disordered" evidence="6">
    <location>
        <begin position="314"/>
        <end position="334"/>
    </location>
</feature>
<dbReference type="CDD" id="cd01647">
    <property type="entry name" value="RT_LTR"/>
    <property type="match status" value="1"/>
</dbReference>
<dbReference type="Gene3D" id="3.40.50.12690">
    <property type="match status" value="1"/>
</dbReference>
<dbReference type="InterPro" id="IPR008979">
    <property type="entry name" value="Galactose-bd-like_sf"/>
</dbReference>
<dbReference type="Gene3D" id="3.30.70.270">
    <property type="match status" value="1"/>
</dbReference>
<feature type="compositionally biased region" description="Basic and acidic residues" evidence="6">
    <location>
        <begin position="422"/>
        <end position="442"/>
    </location>
</feature>
<dbReference type="Gene3D" id="2.60.120.260">
    <property type="entry name" value="Galactose-binding domain-like"/>
    <property type="match status" value="1"/>
</dbReference>
<evidence type="ECO:0000256" key="4">
    <source>
        <dbReference type="ARBA" id="ARBA00022837"/>
    </source>
</evidence>
<organism evidence="9 10">
    <name type="scientific">Ranitomeya imitator</name>
    <name type="common">mimic poison frog</name>
    <dbReference type="NCBI Taxonomy" id="111125"/>
    <lineage>
        <taxon>Eukaryota</taxon>
        <taxon>Metazoa</taxon>
        <taxon>Chordata</taxon>
        <taxon>Craniata</taxon>
        <taxon>Vertebrata</taxon>
        <taxon>Euteleostomi</taxon>
        <taxon>Amphibia</taxon>
        <taxon>Batrachia</taxon>
        <taxon>Anura</taxon>
        <taxon>Neobatrachia</taxon>
        <taxon>Hyloidea</taxon>
        <taxon>Dendrobatidae</taxon>
        <taxon>Dendrobatinae</taxon>
        <taxon>Ranitomeya</taxon>
    </lineage>
</organism>
<dbReference type="EMBL" id="CAUEEQ010048283">
    <property type="protein sequence ID" value="CAJ0959664.1"/>
    <property type="molecule type" value="Genomic_DNA"/>
</dbReference>
<evidence type="ECO:0000256" key="6">
    <source>
        <dbReference type="SAM" id="MobiDB-lite"/>
    </source>
</evidence>
<dbReference type="PANTHER" id="PTHR24559:SF440">
    <property type="entry name" value="RIBONUCLEASE H"/>
    <property type="match status" value="1"/>
</dbReference>
<accession>A0ABN9M6N0</accession>
<keyword evidence="7" id="KW-0472">Membrane</keyword>
<gene>
    <name evidence="9" type="ORF">RIMI_LOCUS16935540</name>
</gene>
<name>A0ABN9M6N0_9NEOB</name>
<comment type="similarity">
    <text evidence="1">Belongs to the beta type-B retroviral polymerase family. HERV class-II K(HML-2) pol subfamily.</text>
</comment>
<evidence type="ECO:0000256" key="1">
    <source>
        <dbReference type="ARBA" id="ARBA00010879"/>
    </source>
</evidence>
<protein>
    <recommendedName>
        <fullName evidence="2">ribonuclease H</fullName>
        <ecNumber evidence="2">3.1.26.4</ecNumber>
    </recommendedName>
</protein>
<feature type="compositionally biased region" description="Basic and acidic residues" evidence="6">
    <location>
        <begin position="270"/>
        <end position="285"/>
    </location>
</feature>
<evidence type="ECO:0000256" key="7">
    <source>
        <dbReference type="SAM" id="Phobius"/>
    </source>
</evidence>
<keyword evidence="4" id="KW-0106">Calcium</keyword>
<dbReference type="Pfam" id="PF22633">
    <property type="entry name" value="F5_F8_type_C_2"/>
    <property type="match status" value="1"/>
</dbReference>
<feature type="domain" description="Reverse transcriptase" evidence="8">
    <location>
        <begin position="1"/>
        <end position="178"/>
    </location>
</feature>
<comment type="caution">
    <text evidence="9">The sequence shown here is derived from an EMBL/GenBank/DDBJ whole genome shotgun (WGS) entry which is preliminary data.</text>
</comment>
<sequence>MGAGFFFVAKKDGSLRPCIDYRLLNKITVKFQYPLPLLSDLFARIKGASWFTKIDLRGAYNLVRIRQGDEWKTAFNTPEGHFEYLVMPFGLANAPSVFQSFMHDIFREYLDKFLIVYLDDILIFSDDWESHVKQQTYQGSLRASLRPPQQRDVIVLLRGSLTSSLQQVPDPRWPRIRVLQCCGIMMLFLIFVFLWISVSSGTDHCEFCNNNKMMSRGDEKDEFWQSLSFLPSSVFSGILKARSKTYRPEEESNFTCQKCRLVALLEEKEGEKSVREPPKADEWKHVTKRSKKTMEKSPTTQLKNRYQIFVEDEDGTPKNEAIPASKKEKGTQQQVTAKSAMIKDVTDRIPKLFSSKDVHPFLLIHVGTNDTARKDLPTICKDFEELGKKVKELDAQRRTTPQQTWETHIRQKTRYTHQEGVKLEEEGTGRKTLDSNKDDPGKHTQKGVQNVALRGRSTQSTNFEILSASINAIDGNVDSLYHHGSCFSTKSEPSPWWRVDLLEAYRISHITITIRGDCCPEMISGAEILIGDSLANNGNNNPRCVTITTIPLAASQTFQCEGMIGRYVNIIRPGITGFLSFCEVEVFATPVNYRCYT</sequence>
<keyword evidence="5" id="KW-1015">Disulfide bond</keyword>
<feature type="transmembrane region" description="Helical" evidence="7">
    <location>
        <begin position="178"/>
        <end position="198"/>
    </location>
</feature>
<dbReference type="InterPro" id="IPR043502">
    <property type="entry name" value="DNA/RNA_pol_sf"/>
</dbReference>
<feature type="region of interest" description="Disordered" evidence="6">
    <location>
        <begin position="422"/>
        <end position="447"/>
    </location>
</feature>
<evidence type="ECO:0000313" key="10">
    <source>
        <dbReference type="Proteomes" id="UP001176940"/>
    </source>
</evidence>
<dbReference type="SUPFAM" id="SSF49785">
    <property type="entry name" value="Galactose-binding domain-like"/>
    <property type="match status" value="1"/>
</dbReference>
<keyword evidence="7" id="KW-1133">Transmembrane helix</keyword>
<dbReference type="PROSITE" id="PS50878">
    <property type="entry name" value="RT_POL"/>
    <property type="match status" value="1"/>
</dbReference>
<dbReference type="InterPro" id="IPR006585">
    <property type="entry name" value="FTP1"/>
</dbReference>
<keyword evidence="3" id="KW-0479">Metal-binding</keyword>
<evidence type="ECO:0000256" key="2">
    <source>
        <dbReference type="ARBA" id="ARBA00012180"/>
    </source>
</evidence>
<dbReference type="SMART" id="SM00607">
    <property type="entry name" value="FTP"/>
    <property type="match status" value="1"/>
</dbReference>
<keyword evidence="10" id="KW-1185">Reference proteome</keyword>
<evidence type="ECO:0000259" key="8">
    <source>
        <dbReference type="PROSITE" id="PS50878"/>
    </source>
</evidence>
<keyword evidence="7" id="KW-0812">Transmembrane</keyword>
<dbReference type="EC" id="3.1.26.4" evidence="2"/>
<dbReference type="InterPro" id="IPR000477">
    <property type="entry name" value="RT_dom"/>
</dbReference>